<gene>
    <name evidence="1" type="ORF">GARC_0481</name>
</gene>
<dbReference type="Gene3D" id="3.40.630.30">
    <property type="match status" value="1"/>
</dbReference>
<dbReference type="SUPFAM" id="SSF55729">
    <property type="entry name" value="Acyl-CoA N-acyltransferases (Nat)"/>
    <property type="match status" value="1"/>
</dbReference>
<proteinExistence type="predicted"/>
<dbReference type="eggNOG" id="COG1670">
    <property type="taxonomic scope" value="Bacteria"/>
</dbReference>
<evidence type="ECO:0000313" key="1">
    <source>
        <dbReference type="EMBL" id="GAC17463.1"/>
    </source>
</evidence>
<comment type="caution">
    <text evidence="1">The sequence shown here is derived from an EMBL/GenBank/DDBJ whole genome shotgun (WGS) entry which is preliminary data.</text>
</comment>
<dbReference type="RefSeq" id="WP_007616282.1">
    <property type="nucleotide sequence ID" value="NZ_BAEO01000007.1"/>
</dbReference>
<accession>K6YLF6</accession>
<name>K6YLF6_9ALTE</name>
<dbReference type="InterPro" id="IPR016181">
    <property type="entry name" value="Acyl_CoA_acyltransferase"/>
</dbReference>
<dbReference type="STRING" id="493475.GARC_0481"/>
<dbReference type="AlphaFoldDB" id="K6YLF6"/>
<protein>
    <recommendedName>
        <fullName evidence="3">N-acetyltransferase domain-containing protein</fullName>
    </recommendedName>
</protein>
<evidence type="ECO:0008006" key="3">
    <source>
        <dbReference type="Google" id="ProtNLM"/>
    </source>
</evidence>
<dbReference type="EMBL" id="BAEO01000007">
    <property type="protein sequence ID" value="GAC17463.1"/>
    <property type="molecule type" value="Genomic_DNA"/>
</dbReference>
<sequence>MNLHRLEANIQPDNIASIKLVANNGFIKEGFSRNYLKVGAVEWKDHERWASVNANWSEKVDNI</sequence>
<dbReference type="Proteomes" id="UP000006327">
    <property type="component" value="Unassembled WGS sequence"/>
</dbReference>
<evidence type="ECO:0000313" key="2">
    <source>
        <dbReference type="Proteomes" id="UP000006327"/>
    </source>
</evidence>
<organism evidence="1 2">
    <name type="scientific">Paraglaciecola arctica BSs20135</name>
    <dbReference type="NCBI Taxonomy" id="493475"/>
    <lineage>
        <taxon>Bacteria</taxon>
        <taxon>Pseudomonadati</taxon>
        <taxon>Pseudomonadota</taxon>
        <taxon>Gammaproteobacteria</taxon>
        <taxon>Alteromonadales</taxon>
        <taxon>Alteromonadaceae</taxon>
        <taxon>Paraglaciecola</taxon>
    </lineage>
</organism>
<keyword evidence="2" id="KW-1185">Reference proteome</keyword>
<reference evidence="1 2" key="1">
    <citation type="journal article" date="2017" name="Antonie Van Leeuwenhoek">
        <title>Rhizobium rhizosphaerae sp. nov., a novel species isolated from rice rhizosphere.</title>
        <authorList>
            <person name="Zhao J.J."/>
            <person name="Zhang J."/>
            <person name="Zhang R.J."/>
            <person name="Zhang C.W."/>
            <person name="Yin H.Q."/>
            <person name="Zhang X.X."/>
        </authorList>
    </citation>
    <scope>NUCLEOTIDE SEQUENCE [LARGE SCALE GENOMIC DNA]</scope>
    <source>
        <strain evidence="1 2">BSs20135</strain>
    </source>
</reference>